<evidence type="ECO:0008006" key="3">
    <source>
        <dbReference type="Google" id="ProtNLM"/>
    </source>
</evidence>
<evidence type="ECO:0000313" key="2">
    <source>
        <dbReference type="Proteomes" id="UP000268016"/>
    </source>
</evidence>
<dbReference type="SUPFAM" id="SSF53092">
    <property type="entry name" value="Creatinase/prolidase N-terminal domain"/>
    <property type="match status" value="1"/>
</dbReference>
<dbReference type="Gene3D" id="3.90.230.10">
    <property type="entry name" value="Creatinase/methionine aminopeptidase superfamily"/>
    <property type="match status" value="1"/>
</dbReference>
<dbReference type="AlphaFoldDB" id="A0A3N2QV44"/>
<dbReference type="InterPro" id="IPR036005">
    <property type="entry name" value="Creatinase/aminopeptidase-like"/>
</dbReference>
<organism evidence="1 2">
    <name type="scientific">Histidinibacterium lentulum</name>
    <dbReference type="NCBI Taxonomy" id="2480588"/>
    <lineage>
        <taxon>Bacteria</taxon>
        <taxon>Pseudomonadati</taxon>
        <taxon>Pseudomonadota</taxon>
        <taxon>Alphaproteobacteria</taxon>
        <taxon>Rhodobacterales</taxon>
        <taxon>Paracoccaceae</taxon>
        <taxon>Histidinibacterium</taxon>
    </lineage>
</organism>
<dbReference type="InterPro" id="IPR029149">
    <property type="entry name" value="Creatin/AminoP/Spt16_N"/>
</dbReference>
<dbReference type="SUPFAM" id="SSF55920">
    <property type="entry name" value="Creatinase/aminopeptidase"/>
    <property type="match status" value="1"/>
</dbReference>
<gene>
    <name evidence="1" type="ORF">EAT49_15595</name>
</gene>
<evidence type="ECO:0000313" key="1">
    <source>
        <dbReference type="EMBL" id="ROT99042.1"/>
    </source>
</evidence>
<dbReference type="EMBL" id="RDRB01000008">
    <property type="protein sequence ID" value="ROT99042.1"/>
    <property type="molecule type" value="Genomic_DNA"/>
</dbReference>
<dbReference type="OrthoDB" id="9778159at2"/>
<dbReference type="Proteomes" id="UP000268016">
    <property type="component" value="Unassembled WGS sequence"/>
</dbReference>
<sequence length="456" mass="48752">MTVTLTQMDWPDFGAPDVPAPVSRAELAARLVLIRAAMAEAGLDALVIYGDREHSANLLWASGFDPRFEEAVMVVRPEGAPLLMAGNESLDWTGASPAVAAGDIEAVLCASYSLLSQPRDSDRIEVLLDRALERGGRIGTAGWKYWTAEEVGDPEHALEIPSVLADLLRARAGEVVNATALFMHPGTGLRSVVTLDEIPRLEFANHMAAAALRRMVFALREGMTDFAAFEAAGVGGLPLGCHATFATGARPFGLSGPSGTVLERGRPISFNICHWGSNICRAGWLAEGPDDLPEAARDYLDAFVGPYLEAMSLWCGLMRPGVTGGEVQAAMDRALPGFGVALNPGHLIGTDEWVSSPIFPGSDLPIRSGMAMQMDVIPDHPVYASTRMEDGYVIADADLRAALEETHPLVAARIERRRTFMGGMGFDLPETLLPLADTCGVVAPFLLAPRRLARLA</sequence>
<keyword evidence="2" id="KW-1185">Reference proteome</keyword>
<dbReference type="RefSeq" id="WP_123643225.1">
    <property type="nucleotide sequence ID" value="NZ_ML119088.1"/>
</dbReference>
<comment type="caution">
    <text evidence="1">The sequence shown here is derived from an EMBL/GenBank/DDBJ whole genome shotgun (WGS) entry which is preliminary data.</text>
</comment>
<protein>
    <recommendedName>
        <fullName evidence="3">M24 family metallopeptidase</fullName>
    </recommendedName>
</protein>
<accession>A0A3N2QV44</accession>
<dbReference type="Gene3D" id="3.40.350.10">
    <property type="entry name" value="Creatinase/prolidase N-terminal domain"/>
    <property type="match status" value="1"/>
</dbReference>
<reference evidence="1 2" key="1">
    <citation type="submission" date="2018-10" db="EMBL/GenBank/DDBJ databases">
        <title>Histidinibacterium lentulum gen. nov., sp. nov., a marine bacterium from the culture broth of Picochlorum sp. 122.</title>
        <authorList>
            <person name="Wang G."/>
        </authorList>
    </citation>
    <scope>NUCLEOTIDE SEQUENCE [LARGE SCALE GENOMIC DNA]</scope>
    <source>
        <strain evidence="1 2">B17</strain>
    </source>
</reference>
<proteinExistence type="predicted"/>
<name>A0A3N2QV44_9RHOB</name>